<evidence type="ECO:0000256" key="8">
    <source>
        <dbReference type="ARBA" id="ARBA00023033"/>
    </source>
</evidence>
<gene>
    <name evidence="13" type="primary">LOC117360138</name>
</gene>
<evidence type="ECO:0000256" key="1">
    <source>
        <dbReference type="ARBA" id="ARBA00001971"/>
    </source>
</evidence>
<reference evidence="13" key="1">
    <citation type="submission" date="2025-08" db="UniProtKB">
        <authorList>
            <consortium name="RefSeq"/>
        </authorList>
    </citation>
    <scope>IDENTIFICATION</scope>
</reference>
<dbReference type="AlphaFoldDB" id="A0A6P8RCN7"/>
<evidence type="ECO:0000313" key="12">
    <source>
        <dbReference type="Proteomes" id="UP000515159"/>
    </source>
</evidence>
<accession>A0A6P8RCN7</accession>
<dbReference type="OrthoDB" id="1470350at2759"/>
<evidence type="ECO:0000256" key="3">
    <source>
        <dbReference type="ARBA" id="ARBA00012109"/>
    </source>
</evidence>
<comment type="similarity">
    <text evidence="2 10">Belongs to the cytochrome P450 family.</text>
</comment>
<dbReference type="PROSITE" id="PS00086">
    <property type="entry name" value="CYTOCHROME_P450"/>
    <property type="match status" value="1"/>
</dbReference>
<dbReference type="GO" id="GO:0016712">
    <property type="term" value="F:oxidoreductase activity, acting on paired donors, with incorporation or reduction of molecular oxygen, reduced flavin or flavoprotein as one donor, and incorporation of one atom of oxygen"/>
    <property type="evidence" value="ECO:0007669"/>
    <property type="project" value="UniProtKB-EC"/>
</dbReference>
<proteinExistence type="inferred from homology"/>
<dbReference type="InterPro" id="IPR017972">
    <property type="entry name" value="Cyt_P450_CS"/>
</dbReference>
<dbReference type="InterPro" id="IPR001128">
    <property type="entry name" value="Cyt_P450"/>
</dbReference>
<keyword evidence="11" id="KW-0472">Membrane</keyword>
<keyword evidence="4 9" id="KW-0349">Heme</keyword>
<dbReference type="InterPro" id="IPR002401">
    <property type="entry name" value="Cyt_P450_E_grp-I"/>
</dbReference>
<comment type="cofactor">
    <cofactor evidence="1 9">
        <name>heme</name>
        <dbReference type="ChEBI" id="CHEBI:30413"/>
    </cofactor>
</comment>
<keyword evidence="6 10" id="KW-0560">Oxidoreductase</keyword>
<dbReference type="PRINTS" id="PR00463">
    <property type="entry name" value="EP450I"/>
</dbReference>
<keyword evidence="12" id="KW-1185">Reference proteome</keyword>
<dbReference type="InParanoid" id="A0A6P8RCN7"/>
<evidence type="ECO:0000256" key="6">
    <source>
        <dbReference type="ARBA" id="ARBA00023002"/>
    </source>
</evidence>
<dbReference type="GeneID" id="117360138"/>
<dbReference type="FunCoup" id="A0A6P8RCN7">
    <property type="interactions" value="404"/>
</dbReference>
<dbReference type="PANTHER" id="PTHR24291">
    <property type="entry name" value="CYTOCHROME P450 FAMILY 4"/>
    <property type="match status" value="1"/>
</dbReference>
<protein>
    <recommendedName>
        <fullName evidence="3">unspecific monooxygenase</fullName>
        <ecNumber evidence="3">1.14.14.1</ecNumber>
    </recommendedName>
</protein>
<dbReference type="FunFam" id="1.10.630.10:FF:000182">
    <property type="entry name" value="Cytochrome P450 3A4"/>
    <property type="match status" value="1"/>
</dbReference>
<dbReference type="PANTHER" id="PTHR24291:SF193">
    <property type="entry name" value="CYTOCHROME P450 4V2"/>
    <property type="match status" value="1"/>
</dbReference>
<keyword evidence="8 10" id="KW-0503">Monooxygenase</keyword>
<evidence type="ECO:0000256" key="4">
    <source>
        <dbReference type="ARBA" id="ARBA00022617"/>
    </source>
</evidence>
<keyword evidence="11" id="KW-0812">Transmembrane</keyword>
<evidence type="ECO:0000256" key="7">
    <source>
        <dbReference type="ARBA" id="ARBA00023004"/>
    </source>
</evidence>
<dbReference type="Gene3D" id="1.10.630.10">
    <property type="entry name" value="Cytochrome P450"/>
    <property type="match status" value="1"/>
</dbReference>
<dbReference type="Pfam" id="PF00067">
    <property type="entry name" value="p450"/>
    <property type="match status" value="1"/>
</dbReference>
<feature type="transmembrane region" description="Helical" evidence="11">
    <location>
        <begin position="12"/>
        <end position="31"/>
    </location>
</feature>
<dbReference type="KEGG" id="gsh:117360138"/>
<dbReference type="GO" id="GO:0020037">
    <property type="term" value="F:heme binding"/>
    <property type="evidence" value="ECO:0007669"/>
    <property type="project" value="InterPro"/>
</dbReference>
<evidence type="ECO:0000256" key="10">
    <source>
        <dbReference type="RuleBase" id="RU000461"/>
    </source>
</evidence>
<dbReference type="Proteomes" id="UP000515159">
    <property type="component" value="Chromosome 1"/>
</dbReference>
<keyword evidence="7 9" id="KW-0408">Iron</keyword>
<dbReference type="InterPro" id="IPR036396">
    <property type="entry name" value="Cyt_P450_sf"/>
</dbReference>
<dbReference type="PRINTS" id="PR00385">
    <property type="entry name" value="P450"/>
</dbReference>
<feature type="binding site" description="axial binding residue" evidence="9">
    <location>
        <position position="463"/>
    </location>
    <ligand>
        <name>heme</name>
        <dbReference type="ChEBI" id="CHEBI:30413"/>
    </ligand>
    <ligandPart>
        <name>Fe</name>
        <dbReference type="ChEBI" id="CHEBI:18248"/>
    </ligandPart>
</feature>
<keyword evidence="11" id="KW-1133">Transmembrane helix</keyword>
<evidence type="ECO:0000256" key="9">
    <source>
        <dbReference type="PIRSR" id="PIRSR602401-1"/>
    </source>
</evidence>
<evidence type="ECO:0000256" key="11">
    <source>
        <dbReference type="SAM" id="Phobius"/>
    </source>
</evidence>
<dbReference type="RefSeq" id="XP_033799753.1">
    <property type="nucleotide sequence ID" value="XM_033943862.1"/>
</dbReference>
<organism evidence="12 13">
    <name type="scientific">Geotrypetes seraphini</name>
    <name type="common">Gaboon caecilian</name>
    <name type="synonym">Caecilia seraphini</name>
    <dbReference type="NCBI Taxonomy" id="260995"/>
    <lineage>
        <taxon>Eukaryota</taxon>
        <taxon>Metazoa</taxon>
        <taxon>Chordata</taxon>
        <taxon>Craniata</taxon>
        <taxon>Vertebrata</taxon>
        <taxon>Euteleostomi</taxon>
        <taxon>Amphibia</taxon>
        <taxon>Gymnophiona</taxon>
        <taxon>Geotrypetes</taxon>
    </lineage>
</organism>
<evidence type="ECO:0000256" key="2">
    <source>
        <dbReference type="ARBA" id="ARBA00010617"/>
    </source>
</evidence>
<name>A0A6P8RCN7_GEOSA</name>
<dbReference type="GO" id="GO:0005506">
    <property type="term" value="F:iron ion binding"/>
    <property type="evidence" value="ECO:0007669"/>
    <property type="project" value="InterPro"/>
</dbReference>
<keyword evidence="5 9" id="KW-0479">Metal-binding</keyword>
<dbReference type="SUPFAM" id="SSF48264">
    <property type="entry name" value="Cytochrome P450"/>
    <property type="match status" value="1"/>
</dbReference>
<dbReference type="EC" id="1.14.14.1" evidence="3"/>
<evidence type="ECO:0000256" key="5">
    <source>
        <dbReference type="ARBA" id="ARBA00022723"/>
    </source>
</evidence>
<dbReference type="InterPro" id="IPR050196">
    <property type="entry name" value="Cytochrome_P450_Monoox"/>
</dbReference>
<sequence>MVLQDDIQLLIWVFGATVLLPVLVLFLFPFLSDYIRKWRILSPIQNVKRPLPLLGNALHLETDGSAFFQQLILYSEQFRDKPLVKLWIGTVPFLILYNAEVVEDVLSSSKYIEKAYPYKFLEPWLGTGLLTSTGEKWRSQRKMLTPTFHFKILSEFLDVMNEQSNVLVAKLEQHLDKGKFNCFLDMTLCALDIISETAMGKKIYAQSNSDSEYIQAIYKMSTIIHKRMKHPWLWPDFLYFRLKSGKEHNRNLNILHMFTEKVIKERASELEQLTSTDSFTDGNSDSRRPKERKAFLDMLLTTTDEEGKKLSLKEIQEEVDTFMFAGHDTTAASMNWALFLLGSHPEVQLKVHNELDEVFGESDRRATMDDLKKLQYLDAVIKETLRLFPSVPIIGRAAREDCTIGGFEVPNGTIIVIVPYALHRDPKCFTDPEEFRPERFLPENYRERNPFAYIPFSAGLRNCIGQRFAKMEELVVLSTLLRHFWVEAKQTREELILVGELILRPENGIWIELKKRADYVS</sequence>
<evidence type="ECO:0000313" key="13">
    <source>
        <dbReference type="RefSeq" id="XP_033799753.1"/>
    </source>
</evidence>